<dbReference type="AlphaFoldDB" id="A0A2I2KK87"/>
<reference evidence="2 3" key="1">
    <citation type="submission" date="2017-06" db="EMBL/GenBank/DDBJ databases">
        <authorList>
            <person name="Kim H.J."/>
            <person name="Triplett B.A."/>
        </authorList>
    </citation>
    <scope>NUCLEOTIDE SEQUENCE [LARGE SCALE GENOMIC DNA]</scope>
    <source>
        <strain evidence="2">FRACA_ARgP5</strain>
    </source>
</reference>
<evidence type="ECO:0000256" key="1">
    <source>
        <dbReference type="SAM" id="MobiDB-lite"/>
    </source>
</evidence>
<dbReference type="Proteomes" id="UP000234331">
    <property type="component" value="Unassembled WGS sequence"/>
</dbReference>
<organism evidence="2 3">
    <name type="scientific">Frankia canadensis</name>
    <dbReference type="NCBI Taxonomy" id="1836972"/>
    <lineage>
        <taxon>Bacteria</taxon>
        <taxon>Bacillati</taxon>
        <taxon>Actinomycetota</taxon>
        <taxon>Actinomycetes</taxon>
        <taxon>Frankiales</taxon>
        <taxon>Frankiaceae</taxon>
        <taxon>Frankia</taxon>
    </lineage>
</organism>
<name>A0A2I2KK87_9ACTN</name>
<feature type="region of interest" description="Disordered" evidence="1">
    <location>
        <begin position="1"/>
        <end position="43"/>
    </location>
</feature>
<keyword evidence="3" id="KW-1185">Reference proteome</keyword>
<evidence type="ECO:0000313" key="3">
    <source>
        <dbReference type="Proteomes" id="UP000234331"/>
    </source>
</evidence>
<gene>
    <name evidence="2" type="ORF">FRACA_1240015</name>
</gene>
<sequence length="90" mass="9729">MKAHLREPASTPCRRPATFAFRPRTTRSRPESQPSENCYPAPPVGTVTVDAGDGLGVVSGLVRIRPLCYRLSRGATGGDDPGGLPWRARR</sequence>
<evidence type="ECO:0000313" key="2">
    <source>
        <dbReference type="EMBL" id="SNQ46080.1"/>
    </source>
</evidence>
<dbReference type="EMBL" id="FZMO01000029">
    <property type="protein sequence ID" value="SNQ46080.1"/>
    <property type="molecule type" value="Genomic_DNA"/>
</dbReference>
<proteinExistence type="predicted"/>
<protein>
    <submittedName>
        <fullName evidence="2">Uncharacterized protein</fullName>
    </submittedName>
</protein>
<accession>A0A2I2KK87</accession>